<evidence type="ECO:0000259" key="15">
    <source>
        <dbReference type="Pfam" id="PF00745"/>
    </source>
</evidence>
<dbReference type="UniPathway" id="UPA00251">
    <property type="reaction ID" value="UER00316"/>
</dbReference>
<name>A0A2I5HS74_FAUOS</name>
<feature type="binding site" evidence="9 12">
    <location>
        <begin position="190"/>
        <end position="195"/>
    </location>
    <ligand>
        <name>NADP(+)</name>
        <dbReference type="ChEBI" id="CHEBI:58349"/>
    </ligand>
</feature>
<dbReference type="Gene3D" id="3.30.460.30">
    <property type="entry name" value="Glutamyl-tRNA reductase, N-terminal domain"/>
    <property type="match status" value="1"/>
</dbReference>
<feature type="domain" description="Quinate/shikimate 5-dehydrogenase/glutamyl-tRNA reductase" evidence="16">
    <location>
        <begin position="173"/>
        <end position="312"/>
    </location>
</feature>
<dbReference type="GO" id="GO:0008883">
    <property type="term" value="F:glutamyl-tRNA reductase activity"/>
    <property type="evidence" value="ECO:0007669"/>
    <property type="project" value="UniProtKB-UniRule"/>
</dbReference>
<organism evidence="18 19">
    <name type="scientific">Faucicola osloensis</name>
    <name type="common">Moraxella osloensis</name>
    <dbReference type="NCBI Taxonomy" id="34062"/>
    <lineage>
        <taxon>Bacteria</taxon>
        <taxon>Pseudomonadati</taxon>
        <taxon>Pseudomonadota</taxon>
        <taxon>Gammaproteobacteria</taxon>
        <taxon>Moraxellales</taxon>
        <taxon>Moraxellaceae</taxon>
        <taxon>Faucicola</taxon>
    </lineage>
</organism>
<evidence type="ECO:0000256" key="5">
    <source>
        <dbReference type="ARBA" id="ARBA00023002"/>
    </source>
</evidence>
<dbReference type="InterPro" id="IPR000343">
    <property type="entry name" value="4pyrrol_synth_GluRdtase"/>
</dbReference>
<keyword evidence="5 9" id="KW-0560">Oxidoreductase</keyword>
<comment type="function">
    <text evidence="9">Catalyzes the NADPH-dependent reduction of glutamyl-tRNA(Glu) to glutamate 1-semialdehyde (GSA).</text>
</comment>
<dbReference type="Pfam" id="PF01488">
    <property type="entry name" value="Shikimate_DH"/>
    <property type="match status" value="1"/>
</dbReference>
<dbReference type="GO" id="GO:0050661">
    <property type="term" value="F:NADP binding"/>
    <property type="evidence" value="ECO:0007669"/>
    <property type="project" value="InterPro"/>
</dbReference>
<evidence type="ECO:0000256" key="9">
    <source>
        <dbReference type="HAMAP-Rule" id="MF_00087"/>
    </source>
</evidence>
<dbReference type="CDD" id="cd05213">
    <property type="entry name" value="NAD_bind_Glutamyl_tRNA_reduct"/>
    <property type="match status" value="1"/>
</dbReference>
<evidence type="ECO:0000256" key="7">
    <source>
        <dbReference type="ARBA" id="ARBA00047464"/>
    </source>
</evidence>
<comment type="subunit">
    <text evidence="9">Homodimer.</text>
</comment>
<dbReference type="SUPFAM" id="SSF69075">
    <property type="entry name" value="Glutamyl tRNA-reductase dimerization domain"/>
    <property type="match status" value="1"/>
</dbReference>
<evidence type="ECO:0000256" key="13">
    <source>
        <dbReference type="PIRSR" id="PIRSR000445-4"/>
    </source>
</evidence>
<dbReference type="Gene3D" id="3.40.50.720">
    <property type="entry name" value="NAD(P)-binding Rossmann-like Domain"/>
    <property type="match status" value="1"/>
</dbReference>
<dbReference type="PIRSF" id="PIRSF000445">
    <property type="entry name" value="4pyrrol_synth_GluRdtase"/>
    <property type="match status" value="1"/>
</dbReference>
<reference evidence="19" key="1">
    <citation type="submission" date="2017-11" db="EMBL/GenBank/DDBJ databases">
        <title>Complete genome sequence of Moraxella osloensis NP7 isolated from human skin.</title>
        <authorList>
            <person name="Lee K."/>
            <person name="Lim J.Y."/>
            <person name="Hwang I."/>
        </authorList>
    </citation>
    <scope>NUCLEOTIDE SEQUENCE [LARGE SCALE GENOMIC DNA]</scope>
    <source>
        <strain evidence="19">NP7</strain>
    </source>
</reference>
<evidence type="ECO:0000256" key="4">
    <source>
        <dbReference type="ARBA" id="ARBA00022857"/>
    </source>
</evidence>
<dbReference type="STRING" id="34062.AXE82_07535"/>
<comment type="pathway">
    <text evidence="1 9 14">Porphyrin-containing compound metabolism; protoporphyrin-IX biosynthesis; 5-aminolevulinate from L-glutamyl-tRNA(Glu): step 1/2.</text>
</comment>
<feature type="site" description="Important for activity" evidence="9 13">
    <location>
        <position position="100"/>
    </location>
</feature>
<dbReference type="InterPro" id="IPR015895">
    <property type="entry name" value="4pyrrol_synth_GluRdtase_N"/>
</dbReference>
<feature type="binding site" evidence="9 11">
    <location>
        <position position="121"/>
    </location>
    <ligand>
        <name>substrate</name>
    </ligand>
</feature>
<feature type="binding site" evidence="9 11">
    <location>
        <position position="110"/>
    </location>
    <ligand>
        <name>substrate</name>
    </ligand>
</feature>
<evidence type="ECO:0000256" key="3">
    <source>
        <dbReference type="ARBA" id="ARBA00012970"/>
    </source>
</evidence>
<dbReference type="InterPro" id="IPR006151">
    <property type="entry name" value="Shikm_DH/Glu-tRNA_Rdtase"/>
</dbReference>
<dbReference type="PANTHER" id="PTHR43013">
    <property type="entry name" value="GLUTAMYL-TRNA REDUCTASE"/>
    <property type="match status" value="1"/>
</dbReference>
<dbReference type="EMBL" id="CP024443">
    <property type="protein sequence ID" value="ATW71358.1"/>
    <property type="molecule type" value="Genomic_DNA"/>
</dbReference>
<comment type="domain">
    <text evidence="9">Possesses an unusual extended V-shaped dimeric structure with each monomer consisting of three distinct domains arranged along a curved 'spinal' alpha-helix. The N-terminal catalytic domain specifically recognizes the glutamate moiety of the substrate. The second domain is the NADPH-binding domain, and the third C-terminal domain is responsible for dimerization.</text>
</comment>
<keyword evidence="6 9" id="KW-0627">Porphyrin biosynthesis</keyword>
<dbReference type="Proteomes" id="UP000229340">
    <property type="component" value="Chromosome"/>
</dbReference>
<dbReference type="SUPFAM" id="SSF51735">
    <property type="entry name" value="NAD(P)-binding Rossmann-fold domains"/>
    <property type="match status" value="1"/>
</dbReference>
<proteinExistence type="inferred from homology"/>
<dbReference type="Pfam" id="PF05201">
    <property type="entry name" value="GlutR_N"/>
    <property type="match status" value="1"/>
</dbReference>
<gene>
    <name evidence="9" type="primary">hemA</name>
    <name evidence="18" type="ORF">NP7_13685</name>
</gene>
<dbReference type="RefSeq" id="WP_100270732.1">
    <property type="nucleotide sequence ID" value="NZ_CP024443.1"/>
</dbReference>
<evidence type="ECO:0000256" key="1">
    <source>
        <dbReference type="ARBA" id="ARBA00005059"/>
    </source>
</evidence>
<dbReference type="EC" id="1.2.1.70" evidence="3 9"/>
<evidence type="ECO:0000256" key="8">
    <source>
        <dbReference type="ARBA" id="ARBA00068659"/>
    </source>
</evidence>
<feature type="active site" description="Nucleophile" evidence="9 10">
    <location>
        <position position="48"/>
    </location>
</feature>
<dbReference type="SUPFAM" id="SSF69742">
    <property type="entry name" value="Glutamyl tRNA-reductase catalytic, N-terminal domain"/>
    <property type="match status" value="1"/>
</dbReference>
<dbReference type="Pfam" id="PF00745">
    <property type="entry name" value="GlutR_dimer"/>
    <property type="match status" value="1"/>
</dbReference>
<keyword evidence="4 9" id="KW-0521">NADP</keyword>
<sequence>MQLLVIGLNHKTAPVAMREQLAFAAEDLPIALDSLKAITQGAVILSTCNRTEIYALAPEGQTLTSTMSQVIEWLAAFKNTPMQKIAPHLYQYQNNHALLHWVRVASGLDSMILGEPQILGQIKQAVRQSRAKEAISSKLSWVIQQVFAAAKQVRNETRVGSQAVSLGFAAAKLVTQIFQKPSNNTLLVVAAGEMNRLVATNIAGLGVGKVIICNRSPERAALLASELETIVPHIEITPLDQLPKVLPQADIVTSCSGSLYTLIDKTMVKQALKQRRHQPMLMIDLAVPRDIDPTISELDDVYLYSIDDLQHVIAGNLEQRRQAAVEAELLVSQIVVAIERKYLVRQVGQDIQQYREQAKHHADMILSQSLQQLADGHAAEAVLTELTRKLTQTLTHAPSKLLRETASEQPVETVNFVAQQLTHAFRKDKCPYLTHNNTLLDDEPAPPSFDNQ</sequence>
<dbReference type="InterPro" id="IPR036291">
    <property type="entry name" value="NAD(P)-bd_dom_sf"/>
</dbReference>
<dbReference type="GO" id="GO:0019353">
    <property type="term" value="P:protoporphyrinogen IX biosynthetic process from glutamate"/>
    <property type="evidence" value="ECO:0007669"/>
    <property type="project" value="TreeGrafter"/>
</dbReference>
<evidence type="ECO:0000259" key="17">
    <source>
        <dbReference type="Pfam" id="PF05201"/>
    </source>
</evidence>
<evidence type="ECO:0000256" key="11">
    <source>
        <dbReference type="PIRSR" id="PIRSR000445-2"/>
    </source>
</evidence>
<evidence type="ECO:0000256" key="12">
    <source>
        <dbReference type="PIRSR" id="PIRSR000445-3"/>
    </source>
</evidence>
<evidence type="ECO:0000256" key="6">
    <source>
        <dbReference type="ARBA" id="ARBA00023244"/>
    </source>
</evidence>
<evidence type="ECO:0000256" key="10">
    <source>
        <dbReference type="PIRSR" id="PIRSR000445-1"/>
    </source>
</evidence>
<comment type="similarity">
    <text evidence="2 9 14">Belongs to the glutamyl-tRNA reductase family.</text>
</comment>
<dbReference type="FunFam" id="3.30.460.30:FF:000001">
    <property type="entry name" value="Glutamyl-tRNA reductase"/>
    <property type="match status" value="1"/>
</dbReference>
<dbReference type="PANTHER" id="PTHR43013:SF1">
    <property type="entry name" value="GLUTAMYL-TRNA REDUCTASE"/>
    <property type="match status" value="1"/>
</dbReference>
<comment type="miscellaneous">
    <text evidence="9">During catalysis, the active site Cys acts as a nucleophile attacking the alpha-carbonyl group of tRNA-bound glutamate with the formation of a thioester intermediate between enzyme and glutamate, and the concomitant release of tRNA(Glu). The thioester intermediate is finally reduced by direct hydride transfer from NADPH, to form the product GSA.</text>
</comment>
<accession>A0A2I5HS74</accession>
<dbReference type="NCBIfam" id="TIGR01035">
    <property type="entry name" value="hemA"/>
    <property type="match status" value="1"/>
</dbReference>
<dbReference type="InterPro" id="IPR015896">
    <property type="entry name" value="4pyrrol_synth_GluRdtase_dimer"/>
</dbReference>
<evidence type="ECO:0000259" key="16">
    <source>
        <dbReference type="Pfam" id="PF01488"/>
    </source>
</evidence>
<evidence type="ECO:0000313" key="18">
    <source>
        <dbReference type="EMBL" id="ATW71358.1"/>
    </source>
</evidence>
<dbReference type="InterPro" id="IPR036453">
    <property type="entry name" value="GluRdtase_dimer_dom_sf"/>
</dbReference>
<feature type="domain" description="Tetrapyrrole biosynthesis glutamyl-tRNA reductase dimerisation" evidence="15">
    <location>
        <begin position="326"/>
        <end position="416"/>
    </location>
</feature>
<dbReference type="AlphaFoldDB" id="A0A2I5HS74"/>
<evidence type="ECO:0000256" key="2">
    <source>
        <dbReference type="ARBA" id="ARBA00005916"/>
    </source>
</evidence>
<comment type="catalytic activity">
    <reaction evidence="7 9 14">
        <text>(S)-4-amino-5-oxopentanoate + tRNA(Glu) + NADP(+) = L-glutamyl-tRNA(Glu) + NADPH + H(+)</text>
        <dbReference type="Rhea" id="RHEA:12344"/>
        <dbReference type="Rhea" id="RHEA-COMP:9663"/>
        <dbReference type="Rhea" id="RHEA-COMP:9680"/>
        <dbReference type="ChEBI" id="CHEBI:15378"/>
        <dbReference type="ChEBI" id="CHEBI:57501"/>
        <dbReference type="ChEBI" id="CHEBI:57783"/>
        <dbReference type="ChEBI" id="CHEBI:58349"/>
        <dbReference type="ChEBI" id="CHEBI:78442"/>
        <dbReference type="ChEBI" id="CHEBI:78520"/>
        <dbReference type="EC" id="1.2.1.70"/>
    </reaction>
</comment>
<evidence type="ECO:0000256" key="14">
    <source>
        <dbReference type="RuleBase" id="RU000584"/>
    </source>
</evidence>
<feature type="binding site" evidence="9 11">
    <location>
        <begin position="115"/>
        <end position="117"/>
    </location>
    <ligand>
        <name>substrate</name>
    </ligand>
</feature>
<dbReference type="HAMAP" id="MF_00087">
    <property type="entry name" value="Glu_tRNA_reductase"/>
    <property type="match status" value="1"/>
</dbReference>
<dbReference type="InterPro" id="IPR036343">
    <property type="entry name" value="GluRdtase_N_sf"/>
</dbReference>
<feature type="domain" description="Glutamyl-tRNA reductase N-terminal" evidence="17">
    <location>
        <begin position="6"/>
        <end position="157"/>
    </location>
</feature>
<feature type="binding site" evidence="9 11">
    <location>
        <begin position="47"/>
        <end position="50"/>
    </location>
    <ligand>
        <name>substrate</name>
    </ligand>
</feature>
<protein>
    <recommendedName>
        <fullName evidence="8 9">Glutamyl-tRNA reductase</fullName>
        <shortName evidence="9">GluTR</shortName>
        <ecNumber evidence="3 9">1.2.1.70</ecNumber>
    </recommendedName>
</protein>
<dbReference type="FunFam" id="3.40.50.720:FF:000031">
    <property type="entry name" value="Glutamyl-tRNA reductase"/>
    <property type="match status" value="1"/>
</dbReference>
<evidence type="ECO:0000313" key="19">
    <source>
        <dbReference type="Proteomes" id="UP000229340"/>
    </source>
</evidence>